<evidence type="ECO:0000313" key="2">
    <source>
        <dbReference type="EMBL" id="CAL6035315.1"/>
    </source>
</evidence>
<evidence type="ECO:0000313" key="1">
    <source>
        <dbReference type="EMBL" id="CAI9966843.1"/>
    </source>
</evidence>
<protein>
    <submittedName>
        <fullName evidence="1">Uncharacterized protein</fullName>
    </submittedName>
</protein>
<dbReference type="Proteomes" id="UP001642409">
    <property type="component" value="Unassembled WGS sequence"/>
</dbReference>
<evidence type="ECO:0000313" key="3">
    <source>
        <dbReference type="Proteomes" id="UP001642409"/>
    </source>
</evidence>
<comment type="caution">
    <text evidence="1">The sequence shown here is derived from an EMBL/GenBank/DDBJ whole genome shotgun (WGS) entry which is preliminary data.</text>
</comment>
<reference evidence="1" key="1">
    <citation type="submission" date="2023-06" db="EMBL/GenBank/DDBJ databases">
        <authorList>
            <person name="Kurt Z."/>
        </authorList>
    </citation>
    <scope>NUCLEOTIDE SEQUENCE</scope>
</reference>
<dbReference type="EMBL" id="CAXDID020000130">
    <property type="protein sequence ID" value="CAL6035315.1"/>
    <property type="molecule type" value="Genomic_DNA"/>
</dbReference>
<accession>A0AA86R5Z5</accession>
<reference evidence="2 3" key="2">
    <citation type="submission" date="2024-07" db="EMBL/GenBank/DDBJ databases">
        <authorList>
            <person name="Akdeniz Z."/>
        </authorList>
    </citation>
    <scope>NUCLEOTIDE SEQUENCE [LARGE SCALE GENOMIC DNA]</scope>
</reference>
<keyword evidence="3" id="KW-1185">Reference proteome</keyword>
<name>A0AA86R5Z5_9EUKA</name>
<proteinExistence type="predicted"/>
<sequence>MNTTIQQNYNEISNLIKQVNCTNSFGYSMINGSCVQVMCNIYGQIIVNGVCQCINKYQIVLNGQCVCPDYSVVITGSCVCNNGLTMQNGMCTCSSIGAFIDNGVCTCPMGQYIVNNQCQYVVNNTQADDIQCQQQLYISNFDILDISDTIASSVNFSTGCVFASTNKIQNAFIDVSDNVYSSTISPLFCGQTIFQNIKVQIGQNSFQSGSLLSSGSAITISNMNIISKLDCQITVSSALNIIQQSSGSSSINTLLVNLSFIMASGNITLIKSVSGVINISNYQIAGIYQSSGCIAMISILLQSAIVSIQTVNFMPFKYNSGTNSSYLMSCVLSSSVNIANITLSIGSDSNFVVANQYSGNLSFGGVIQYLSGSPVKMFQVILDCYQTYNSDTTQNSGFLMGYITNQGTQYNILIQNLCLMQRVQSNKGFQAFGFIGWLNNGNISVQQSLVNYTVHGNYFYLFGLIGYVNSGCAYTEFINVKPTVQIEVGSNSHGDTGSLFGQLYAAKCLVKNAIIVFSNQNSDQQFTSGSIIGCTSKTQMEFNNITTKDSYISSIQGAGGFIGWSDKITVTISNSTIKNVKINANSNYGIITGNNILGQDKYYITSSQTFGNYINNIQQPDCLCITNNYSMNQCT</sequence>
<organism evidence="1">
    <name type="scientific">Hexamita inflata</name>
    <dbReference type="NCBI Taxonomy" id="28002"/>
    <lineage>
        <taxon>Eukaryota</taxon>
        <taxon>Metamonada</taxon>
        <taxon>Diplomonadida</taxon>
        <taxon>Hexamitidae</taxon>
        <taxon>Hexamitinae</taxon>
        <taxon>Hexamita</taxon>
    </lineage>
</organism>
<dbReference type="AlphaFoldDB" id="A0AA86R5Z5"/>
<gene>
    <name evidence="2" type="ORF">HINF_LOCUS35874</name>
    <name evidence="1" type="ORF">HINF_LOCUS54488</name>
</gene>
<dbReference type="EMBL" id="CATOUU010001009">
    <property type="protein sequence ID" value="CAI9966843.1"/>
    <property type="molecule type" value="Genomic_DNA"/>
</dbReference>